<dbReference type="RefSeq" id="WP_051190745.1">
    <property type="nucleotide sequence ID" value="NZ_CAAAJG010000019.1"/>
</dbReference>
<evidence type="ECO:0000313" key="5">
    <source>
        <dbReference type="Proteomes" id="UP000254040"/>
    </source>
</evidence>
<dbReference type="OrthoDB" id="5651451at2"/>
<keyword evidence="1" id="KW-0472">Membrane</keyword>
<dbReference type="Proteomes" id="UP000054985">
    <property type="component" value="Unassembled WGS sequence"/>
</dbReference>
<dbReference type="AlphaFoldDB" id="A0A378JU50"/>
<evidence type="ECO:0000313" key="4">
    <source>
        <dbReference type="Proteomes" id="UP000054985"/>
    </source>
</evidence>
<name>A0A378JU50_9GAMM</name>
<accession>A0A378JU50</accession>
<protein>
    <submittedName>
        <fullName evidence="3">Dot/Icm T4SS effector</fullName>
    </submittedName>
</protein>
<keyword evidence="4" id="KW-1185">Reference proteome</keyword>
<dbReference type="EMBL" id="LNYN01000035">
    <property type="protein sequence ID" value="KTD31655.1"/>
    <property type="molecule type" value="Genomic_DNA"/>
</dbReference>
<gene>
    <name evidence="2" type="ORF">Lmor_2531</name>
    <name evidence="3" type="ORF">NCTC12239_01187</name>
</gene>
<sequence>MFTVENSAQGNCMYEAYSISLMYFLRAKNNSQITDTVLNKFGLTEEEKNQLIPLITENRDQKFSRESIRNIIEPVLATKARALGARQTREDFINRPLTTGLYTSAQYGLEYFFKFGLREYPESHFLTSDFTIRDYTEAEIYKVANIKNTMLAFALEKSEEVHAKFEAEWAKIKDTVEPRDVSFRKGRVLDEIIAEKTIEFFSANNYRNLDAYISRLATNYVWGTEETLLTINRAVQGEHFVRNDQDRVDTYYDTVINLQIRVNGRAPDYAQAEQPDLILNNSNNIHWNSLIPLYISNPEQAQLAAEQEQLAQQPISLMPDEPITHESQDLLDAESKQILNDEELARQIERLELETLRQIEFDRQIAEQMKADDLAVAEQMNHLLEQDRLLAEQIQTEELDAKAQLVLEMQQDELLAQQISEKEQQAKAQMELVPHHDEDLPLHSPDGEDLDSAQRDLLVQQDAHLAQQVFEEEQQANLAAHQVAHEVSRLNEQMDLITQPVPAINATNAKAQAANTKFESLMAEFGKKVADLNQRAINAVRSGDITQAESLRTAHGVAETLLENLVSAKSAYDVNPNKESYQHFKTQCVASIDQARPELERHRGLKQLLGNIVLAVIGLGVVYLAAAALNKAVTGNFLFFKTNTAKIVDEIKSNVDEFEPTQPNPK</sequence>
<feature type="transmembrane region" description="Helical" evidence="1">
    <location>
        <begin position="608"/>
        <end position="629"/>
    </location>
</feature>
<keyword evidence="1" id="KW-1133">Transmembrane helix</keyword>
<reference evidence="3 5" key="2">
    <citation type="submission" date="2018-06" db="EMBL/GenBank/DDBJ databases">
        <authorList>
            <consortium name="Pathogen Informatics"/>
            <person name="Doyle S."/>
        </authorList>
    </citation>
    <scope>NUCLEOTIDE SEQUENCE [LARGE SCALE GENOMIC DNA]</scope>
    <source>
        <strain evidence="3 5">NCTC12239</strain>
    </source>
</reference>
<proteinExistence type="predicted"/>
<dbReference type="EMBL" id="UGOG01000001">
    <property type="protein sequence ID" value="STX62265.1"/>
    <property type="molecule type" value="Genomic_DNA"/>
</dbReference>
<organism evidence="3 5">
    <name type="scientific">Legionella moravica</name>
    <dbReference type="NCBI Taxonomy" id="39962"/>
    <lineage>
        <taxon>Bacteria</taxon>
        <taxon>Pseudomonadati</taxon>
        <taxon>Pseudomonadota</taxon>
        <taxon>Gammaproteobacteria</taxon>
        <taxon>Legionellales</taxon>
        <taxon>Legionellaceae</taxon>
        <taxon>Legionella</taxon>
    </lineage>
</organism>
<evidence type="ECO:0000313" key="3">
    <source>
        <dbReference type="EMBL" id="STX62265.1"/>
    </source>
</evidence>
<keyword evidence="1" id="KW-0812">Transmembrane</keyword>
<evidence type="ECO:0000256" key="1">
    <source>
        <dbReference type="SAM" id="Phobius"/>
    </source>
</evidence>
<reference evidence="2 4" key="1">
    <citation type="submission" date="2015-11" db="EMBL/GenBank/DDBJ databases">
        <title>Genomic analysis of 38 Legionella species identifies large and diverse effector repertoires.</title>
        <authorList>
            <person name="Burstein D."/>
            <person name="Amaro F."/>
            <person name="Zusman T."/>
            <person name="Lifshitz Z."/>
            <person name="Cohen O."/>
            <person name="Gilbert J.A."/>
            <person name="Pupko T."/>
            <person name="Shuman H.A."/>
            <person name="Segal G."/>
        </authorList>
    </citation>
    <scope>NUCLEOTIDE SEQUENCE [LARGE SCALE GENOMIC DNA]</scope>
    <source>
        <strain evidence="2 4">ATCC 43877</strain>
    </source>
</reference>
<dbReference type="Proteomes" id="UP000254040">
    <property type="component" value="Unassembled WGS sequence"/>
</dbReference>
<evidence type="ECO:0000313" key="2">
    <source>
        <dbReference type="EMBL" id="KTD31655.1"/>
    </source>
</evidence>